<dbReference type="AlphaFoldDB" id="A0A2P2IPJ6"/>
<name>A0A2P2IPJ6_RHIMU</name>
<sequence length="53" mass="6057">MTAKLSNARRTIRTFEMQKALMRLHSSNWSCNGPINILTKKAFSSNNTNKKCL</sequence>
<accession>A0A2P2IPJ6</accession>
<proteinExistence type="predicted"/>
<organism evidence="1">
    <name type="scientific">Rhizophora mucronata</name>
    <name type="common">Asiatic mangrove</name>
    <dbReference type="NCBI Taxonomy" id="61149"/>
    <lineage>
        <taxon>Eukaryota</taxon>
        <taxon>Viridiplantae</taxon>
        <taxon>Streptophyta</taxon>
        <taxon>Embryophyta</taxon>
        <taxon>Tracheophyta</taxon>
        <taxon>Spermatophyta</taxon>
        <taxon>Magnoliopsida</taxon>
        <taxon>eudicotyledons</taxon>
        <taxon>Gunneridae</taxon>
        <taxon>Pentapetalae</taxon>
        <taxon>rosids</taxon>
        <taxon>fabids</taxon>
        <taxon>Malpighiales</taxon>
        <taxon>Rhizophoraceae</taxon>
        <taxon>Rhizophora</taxon>
    </lineage>
</organism>
<evidence type="ECO:0000313" key="1">
    <source>
        <dbReference type="EMBL" id="MBW83144.1"/>
    </source>
</evidence>
<dbReference type="EMBL" id="GGEC01002661">
    <property type="protein sequence ID" value="MBW83144.1"/>
    <property type="molecule type" value="Transcribed_RNA"/>
</dbReference>
<reference evidence="1" key="1">
    <citation type="submission" date="2018-02" db="EMBL/GenBank/DDBJ databases">
        <title>Rhizophora mucronata_Transcriptome.</title>
        <authorList>
            <person name="Meera S.P."/>
            <person name="Sreeshan A."/>
            <person name="Augustine A."/>
        </authorList>
    </citation>
    <scope>NUCLEOTIDE SEQUENCE</scope>
    <source>
        <tissue evidence="1">Leaf</tissue>
    </source>
</reference>
<protein>
    <submittedName>
        <fullName evidence="1">Uncharacterized protein</fullName>
    </submittedName>
</protein>